<sequence>MSKAINKIIVYENQNFSGLSAEFSSDVPDLRSSHFNDCISSLKVIGQPWVLFEHGNFHGNLYEFEEGEYPTIPMNDGATSMKLITDDLEDPKITIYSEDNYGGKSIVCTKEQNLIYGSFNDVASSHMVQKGAWILYEHSPDTKEGKRLLARAGEKIPQYIHVGFSDMASYVRPLLPGRPIVTYKVLWDQMTKGHETASMIDQVIGVNHSDREQSFSTEHMKEYEGSVSYELKCSNTTTVRAGTQFDVKFVSVELSLETSFTFEKGKTESTTTRESVSINLPAVIPPHTKLYVNVMRKTSKMTVPVQLTIERGGKKKTECATLVCDKGNVIYTEFKSEKL</sequence>
<dbReference type="GO" id="GO:0007601">
    <property type="term" value="P:visual perception"/>
    <property type="evidence" value="ECO:0007669"/>
    <property type="project" value="TreeGrafter"/>
</dbReference>
<evidence type="ECO:0000313" key="5">
    <source>
        <dbReference type="RefSeq" id="XP_033779482.1"/>
    </source>
</evidence>
<dbReference type="Pfam" id="PF00030">
    <property type="entry name" value="Crystall"/>
    <property type="match status" value="2"/>
</dbReference>
<name>A0A6P8NSY5_GEOSA</name>
<feature type="domain" description="Beta/gamma crystallin 'Greek key'" evidence="3">
    <location>
        <begin position="47"/>
        <end position="85"/>
    </location>
</feature>
<dbReference type="InParanoid" id="A0A6P8NSY5"/>
<dbReference type="AlphaFoldDB" id="A0A6P8NSY5"/>
<evidence type="ECO:0000259" key="3">
    <source>
        <dbReference type="PROSITE" id="PS50915"/>
    </source>
</evidence>
<gene>
    <name evidence="5" type="primary">LOC117349897</name>
</gene>
<keyword evidence="4" id="KW-1185">Reference proteome</keyword>
<keyword evidence="2" id="KW-0677">Repeat</keyword>
<evidence type="ECO:0000256" key="1">
    <source>
        <dbReference type="ARBA" id="ARBA00009646"/>
    </source>
</evidence>
<accession>A0A6P8NSY5</accession>
<dbReference type="GO" id="GO:0005212">
    <property type="term" value="F:structural constituent of eye lens"/>
    <property type="evidence" value="ECO:0007669"/>
    <property type="project" value="TreeGrafter"/>
</dbReference>
<dbReference type="PANTHER" id="PTHR11818">
    <property type="entry name" value="BETA/GAMMA CRYSTALLIN"/>
    <property type="match status" value="1"/>
</dbReference>
<proteinExistence type="inferred from homology"/>
<dbReference type="GeneID" id="117349897"/>
<dbReference type="SUPFAM" id="SSF49695">
    <property type="entry name" value="gamma-Crystallin-like"/>
    <property type="match status" value="1"/>
</dbReference>
<dbReference type="RefSeq" id="XP_033779482.1">
    <property type="nucleotide sequence ID" value="XM_033923591.1"/>
</dbReference>
<feature type="domain" description="Beta/gamma crystallin 'Greek key'" evidence="3">
    <location>
        <begin position="6"/>
        <end position="46"/>
    </location>
</feature>
<dbReference type="KEGG" id="gsh:117349897"/>
<evidence type="ECO:0000313" key="4">
    <source>
        <dbReference type="Proteomes" id="UP000515159"/>
    </source>
</evidence>
<dbReference type="Pfam" id="PF03318">
    <property type="entry name" value="ETX_MTX2"/>
    <property type="match status" value="1"/>
</dbReference>
<dbReference type="Gene3D" id="2.60.20.10">
    <property type="entry name" value="Crystallins"/>
    <property type="match status" value="2"/>
</dbReference>
<dbReference type="Proteomes" id="UP000515159">
    <property type="component" value="Chromosome 16"/>
</dbReference>
<dbReference type="InterPro" id="IPR050252">
    <property type="entry name" value="Beta/Gamma-Crystallin"/>
</dbReference>
<dbReference type="Gene3D" id="2.170.15.10">
    <property type="entry name" value="Proaerolysin, chain A, domain 3"/>
    <property type="match status" value="1"/>
</dbReference>
<dbReference type="SMART" id="SM00247">
    <property type="entry name" value="XTALbg"/>
    <property type="match status" value="2"/>
</dbReference>
<organism evidence="4 5">
    <name type="scientific">Geotrypetes seraphini</name>
    <name type="common">Gaboon caecilian</name>
    <name type="synonym">Caecilia seraphini</name>
    <dbReference type="NCBI Taxonomy" id="260995"/>
    <lineage>
        <taxon>Eukaryota</taxon>
        <taxon>Metazoa</taxon>
        <taxon>Chordata</taxon>
        <taxon>Craniata</taxon>
        <taxon>Vertebrata</taxon>
        <taxon>Euteleostomi</taxon>
        <taxon>Amphibia</taxon>
        <taxon>Gymnophiona</taxon>
        <taxon>Geotrypetes</taxon>
    </lineage>
</organism>
<dbReference type="OrthoDB" id="8603363at2759"/>
<dbReference type="PANTHER" id="PTHR11818:SF103">
    <property type="entry name" value="BETA_GAMMA CRYSTALLIN 'GREEK KEY' DOMAIN-CONTAINING PROTEIN"/>
    <property type="match status" value="1"/>
</dbReference>
<dbReference type="GO" id="GO:0002088">
    <property type="term" value="P:lens development in camera-type eye"/>
    <property type="evidence" value="ECO:0007669"/>
    <property type="project" value="TreeGrafter"/>
</dbReference>
<dbReference type="SUPFAM" id="SSF56973">
    <property type="entry name" value="Aerolisin/ETX pore-forming domain"/>
    <property type="match status" value="1"/>
</dbReference>
<protein>
    <submittedName>
        <fullName evidence="5">Epidermal differentiation-specific protein-like</fullName>
    </submittedName>
</protein>
<dbReference type="PROSITE" id="PS50915">
    <property type="entry name" value="CRYSTALLIN_BETA_GAMMA"/>
    <property type="match status" value="2"/>
</dbReference>
<dbReference type="InterPro" id="IPR001064">
    <property type="entry name" value="Beta/gamma_crystallin"/>
</dbReference>
<dbReference type="InterPro" id="IPR011024">
    <property type="entry name" value="G_crystallin-like"/>
</dbReference>
<dbReference type="InterPro" id="IPR004991">
    <property type="entry name" value="Aerolysin-like"/>
</dbReference>
<comment type="similarity">
    <text evidence="1">Belongs to the beta/gamma-crystallin family.</text>
</comment>
<reference evidence="5" key="1">
    <citation type="submission" date="2025-08" db="UniProtKB">
        <authorList>
            <consortium name="RefSeq"/>
        </authorList>
    </citation>
    <scope>IDENTIFICATION</scope>
</reference>
<evidence type="ECO:0000256" key="2">
    <source>
        <dbReference type="ARBA" id="ARBA00022737"/>
    </source>
</evidence>